<feature type="domain" description="UPF0033" evidence="2">
    <location>
        <begin position="11"/>
        <end position="77"/>
    </location>
</feature>
<protein>
    <submittedName>
        <fullName evidence="3">SirA family protein</fullName>
    </submittedName>
</protein>
<evidence type="ECO:0000256" key="1">
    <source>
        <dbReference type="ARBA" id="ARBA00008984"/>
    </source>
</evidence>
<comment type="similarity">
    <text evidence="1">Belongs to the sulfur carrier protein TusA family.</text>
</comment>
<proteinExistence type="inferred from homology"/>
<dbReference type="RefSeq" id="WP_013337215.1">
    <property type="nucleotide sequence ID" value="NC_014537.1"/>
</dbReference>
<dbReference type="eggNOG" id="arCOG02062">
    <property type="taxonomic scope" value="Archaea"/>
</dbReference>
<reference evidence="3 4" key="1">
    <citation type="journal article" date="2010" name="Stand. Genomic Sci.">
        <title>Complete genome sequence of Vulcanisaeta distributa type strain (IC-017).</title>
        <authorList>
            <person name="Mavromatis K."/>
            <person name="Sikorski J."/>
            <person name="Pabst E."/>
            <person name="Teshima H."/>
            <person name="Lapidus A."/>
            <person name="Lucas S."/>
            <person name="Nolan M."/>
            <person name="Glavina Del Rio T."/>
            <person name="Cheng J.F."/>
            <person name="Bruce D."/>
            <person name="Goodwin L."/>
            <person name="Pitluck S."/>
            <person name="Liolios K."/>
            <person name="Ivanova N."/>
            <person name="Mikhailova N."/>
            <person name="Pati A."/>
            <person name="Chen A."/>
            <person name="Palaniappan K."/>
            <person name="Land M."/>
            <person name="Hauser L."/>
            <person name="Chang Y.J."/>
            <person name="Jeffries C.D."/>
            <person name="Rohde M."/>
            <person name="Spring S."/>
            <person name="Goker M."/>
            <person name="Wirth R."/>
            <person name="Woyke T."/>
            <person name="Bristow J."/>
            <person name="Eisen J.A."/>
            <person name="Markowitz V."/>
            <person name="Hugenholtz P."/>
            <person name="Klenk H.P."/>
            <person name="Kyrpides N.C."/>
        </authorList>
    </citation>
    <scope>NUCLEOTIDE SEQUENCE [LARGE SCALE GENOMIC DNA]</scope>
    <source>
        <strain evidence="4">DSM 14429 / JCM 11212 / NBRC 100878 / IC-017</strain>
    </source>
</reference>
<dbReference type="SUPFAM" id="SSF64307">
    <property type="entry name" value="SirA-like"/>
    <property type="match status" value="1"/>
</dbReference>
<accession>E1QPT0</accession>
<evidence type="ECO:0000313" key="4">
    <source>
        <dbReference type="Proteomes" id="UP000006681"/>
    </source>
</evidence>
<dbReference type="AlphaFoldDB" id="E1QPT0"/>
<dbReference type="Gene3D" id="3.30.110.40">
    <property type="entry name" value="TusA-like domain"/>
    <property type="match status" value="1"/>
</dbReference>
<dbReference type="KEGG" id="vdi:Vdis_2121"/>
<dbReference type="GeneID" id="9753073"/>
<name>E1QPT0_VULDI</name>
<dbReference type="PANTHER" id="PTHR33279:SF6">
    <property type="entry name" value="SULFUR CARRIER PROTEIN YEDF-RELATED"/>
    <property type="match status" value="1"/>
</dbReference>
<dbReference type="Proteomes" id="UP000006681">
    <property type="component" value="Chromosome"/>
</dbReference>
<keyword evidence="4" id="KW-1185">Reference proteome</keyword>
<organism evidence="3 4">
    <name type="scientific">Vulcanisaeta distributa (strain DSM 14429 / JCM 11212 / NBRC 100878 / IC-017)</name>
    <dbReference type="NCBI Taxonomy" id="572478"/>
    <lineage>
        <taxon>Archaea</taxon>
        <taxon>Thermoproteota</taxon>
        <taxon>Thermoprotei</taxon>
        <taxon>Thermoproteales</taxon>
        <taxon>Thermoproteaceae</taxon>
        <taxon>Vulcanisaeta</taxon>
    </lineage>
</organism>
<evidence type="ECO:0000259" key="2">
    <source>
        <dbReference type="Pfam" id="PF01206"/>
    </source>
</evidence>
<evidence type="ECO:0000313" key="3">
    <source>
        <dbReference type="EMBL" id="ADN51490.1"/>
    </source>
</evidence>
<dbReference type="InterPro" id="IPR036868">
    <property type="entry name" value="TusA-like_sf"/>
</dbReference>
<dbReference type="OrthoDB" id="45650at2157"/>
<dbReference type="STRING" id="572478.Vdis_2121"/>
<dbReference type="EMBL" id="CP002100">
    <property type="protein sequence ID" value="ADN51490.1"/>
    <property type="molecule type" value="Genomic_DNA"/>
</dbReference>
<gene>
    <name evidence="3" type="ordered locus">Vdis_2121</name>
</gene>
<dbReference type="InterPro" id="IPR001455">
    <property type="entry name" value="TusA-like"/>
</dbReference>
<dbReference type="Pfam" id="PF01206">
    <property type="entry name" value="TusA"/>
    <property type="match status" value="1"/>
</dbReference>
<reference evidence="4" key="2">
    <citation type="journal article" date="2010" name="Stand. Genomic Sci.">
        <title>Complete genome sequence of Vulcanisaeta distributa type strain (IC-017T).</title>
        <authorList>
            <person name="Mavromatis K."/>
            <person name="Sikorski J."/>
            <person name="Pabst E."/>
            <person name="Teshima H."/>
            <person name="Lapidus A."/>
            <person name="Lucas S."/>
            <person name="Nolan M."/>
            <person name="Glavina Del Rio T."/>
            <person name="Cheng J."/>
            <person name="Bruce D."/>
            <person name="Goodwin L."/>
            <person name="Pitluck S."/>
            <person name="Liolios K."/>
            <person name="Ivanova N."/>
            <person name="Mikhailova N."/>
            <person name="Pati A."/>
            <person name="Chen A."/>
            <person name="Palaniappan K."/>
            <person name="Land M."/>
            <person name="Hauser L."/>
            <person name="Chang Y."/>
            <person name="Jeffries C."/>
            <person name="Rohde M."/>
            <person name="Spring S."/>
            <person name="Goker M."/>
            <person name="Wirth R."/>
            <person name="Woyke T."/>
            <person name="Bristow J."/>
            <person name="Eisen J."/>
            <person name="Markowitz V."/>
            <person name="Hugenholtz P."/>
            <person name="Klenk H."/>
            <person name="Kyrpides N."/>
        </authorList>
    </citation>
    <scope>NUCLEOTIDE SEQUENCE [LARGE SCALE GENOMIC DNA]</scope>
    <source>
        <strain evidence="4">DSM 14429 / JCM 11212 / NBRC 100878 / IC-017</strain>
    </source>
</reference>
<sequence length="82" mass="9063">MVMSQGNKILVDARGIACPGPITEVVKAYRNVKNGDVIEVWATDPGFEPDIKAWIQRTGNQLLELRKESDKIVAVIKVTAKK</sequence>
<dbReference type="HOGENOM" id="CLU_165255_1_2_2"/>
<dbReference type="PANTHER" id="PTHR33279">
    <property type="entry name" value="SULFUR CARRIER PROTEIN YEDF-RELATED"/>
    <property type="match status" value="1"/>
</dbReference>